<feature type="transmembrane region" description="Helical" evidence="10">
    <location>
        <begin position="195"/>
        <end position="223"/>
    </location>
</feature>
<evidence type="ECO:0000256" key="8">
    <source>
        <dbReference type="ARBA" id="ARBA00023170"/>
    </source>
</evidence>
<keyword evidence="3 10" id="KW-0716">Sensory transduction</keyword>
<dbReference type="GO" id="GO:0004984">
    <property type="term" value="F:olfactory receptor activity"/>
    <property type="evidence" value="ECO:0007669"/>
    <property type="project" value="InterPro"/>
</dbReference>
<dbReference type="GO" id="GO:0007165">
    <property type="term" value="P:signal transduction"/>
    <property type="evidence" value="ECO:0007669"/>
    <property type="project" value="UniProtKB-KW"/>
</dbReference>
<feature type="transmembrane region" description="Helical" evidence="10">
    <location>
        <begin position="83"/>
        <end position="102"/>
    </location>
</feature>
<evidence type="ECO:0000256" key="2">
    <source>
        <dbReference type="ARBA" id="ARBA00022475"/>
    </source>
</evidence>
<evidence type="ECO:0000313" key="11">
    <source>
        <dbReference type="Proteomes" id="UP000504631"/>
    </source>
</evidence>
<dbReference type="Pfam" id="PF02949">
    <property type="entry name" value="7tm_6"/>
    <property type="match status" value="1"/>
</dbReference>
<organism evidence="11 12">
    <name type="scientific">Bombus vosnesenskii</name>
    <dbReference type="NCBI Taxonomy" id="207650"/>
    <lineage>
        <taxon>Eukaryota</taxon>
        <taxon>Metazoa</taxon>
        <taxon>Ecdysozoa</taxon>
        <taxon>Arthropoda</taxon>
        <taxon>Hexapoda</taxon>
        <taxon>Insecta</taxon>
        <taxon>Pterygota</taxon>
        <taxon>Neoptera</taxon>
        <taxon>Endopterygota</taxon>
        <taxon>Hymenoptera</taxon>
        <taxon>Apocrita</taxon>
        <taxon>Aculeata</taxon>
        <taxon>Apoidea</taxon>
        <taxon>Anthophila</taxon>
        <taxon>Apidae</taxon>
        <taxon>Bombus</taxon>
        <taxon>Pyrobombus</taxon>
    </lineage>
</organism>
<comment type="subcellular location">
    <subcellularLocation>
        <location evidence="1 10">Cell membrane</location>
        <topology evidence="1 10">Multi-pass membrane protein</topology>
    </subcellularLocation>
</comment>
<evidence type="ECO:0000256" key="6">
    <source>
        <dbReference type="ARBA" id="ARBA00022989"/>
    </source>
</evidence>
<comment type="similarity">
    <text evidence="10">Belongs to the insect chemoreceptor superfamily. Heteromeric odorant receptor channel (TC 1.A.69) family.</text>
</comment>
<dbReference type="InterPro" id="IPR004117">
    <property type="entry name" value="7tm6_olfct_rcpt"/>
</dbReference>
<keyword evidence="2" id="KW-1003">Cell membrane</keyword>
<dbReference type="Proteomes" id="UP000504631">
    <property type="component" value="Unplaced"/>
</dbReference>
<feature type="transmembrane region" description="Helical" evidence="10">
    <location>
        <begin position="139"/>
        <end position="157"/>
    </location>
</feature>
<feature type="transmembrane region" description="Helical" evidence="10">
    <location>
        <begin position="277"/>
        <end position="298"/>
    </location>
</feature>
<name>A0A6J3KG31_9HYME</name>
<keyword evidence="9 10" id="KW-0807">Transducer</keyword>
<keyword evidence="4 10" id="KW-0812">Transmembrane</keyword>
<dbReference type="GO" id="GO:0005886">
    <property type="term" value="C:plasma membrane"/>
    <property type="evidence" value="ECO:0007669"/>
    <property type="project" value="UniProtKB-SubCell"/>
</dbReference>
<reference evidence="12" key="1">
    <citation type="submission" date="2025-08" db="UniProtKB">
        <authorList>
            <consortium name="RefSeq"/>
        </authorList>
    </citation>
    <scope>IDENTIFICATION</scope>
    <source>
        <tissue evidence="12">Muscle</tissue>
    </source>
</reference>
<dbReference type="GeneID" id="117234717"/>
<evidence type="ECO:0000256" key="9">
    <source>
        <dbReference type="ARBA" id="ARBA00023224"/>
    </source>
</evidence>
<keyword evidence="7 10" id="KW-0472">Membrane</keyword>
<dbReference type="PANTHER" id="PTHR21137:SF35">
    <property type="entry name" value="ODORANT RECEPTOR 19A-RELATED"/>
    <property type="match status" value="1"/>
</dbReference>
<keyword evidence="11" id="KW-1185">Reference proteome</keyword>
<keyword evidence="6 10" id="KW-1133">Transmembrane helix</keyword>
<dbReference type="PANTHER" id="PTHR21137">
    <property type="entry name" value="ODORANT RECEPTOR"/>
    <property type="match status" value="1"/>
</dbReference>
<evidence type="ECO:0000256" key="3">
    <source>
        <dbReference type="ARBA" id="ARBA00022606"/>
    </source>
</evidence>
<keyword evidence="5 10" id="KW-0552">Olfaction</keyword>
<evidence type="ECO:0000256" key="4">
    <source>
        <dbReference type="ARBA" id="ARBA00022692"/>
    </source>
</evidence>
<sequence length="404" mass="46547">MMKTKEAKDEKGIEKDLKQSLRYVEPFIMALGAWPLPPESSLCMKILQRVIRSIIISLALFFVSPGFYYVFFKEKSNKRKLQIITTYINSFVQLIKYIIILYRMKDIRILSEEIRNDWLHSTEENRRLFRENAKIGERVVFIAAFTLYSGGFCYRTILPLTRSSIVLPNNITIRILPSPTYLPFINEQITPYYEIIFVLQVLSGFCIYTVFSGAIGIMMMICLHTCGLIRILMDKLVDLTDKSNTSEEIIQEKMANIVEYHGKIKKFLSNGQQLSEYISFLELFNGAGIVCLIGYAVIVEWENLNTVTIVVCFTLLTTFTFTCYTICSIGQLLLDESNNLAQTCVTLNWYRLPMKQARYVVLMMIMSNDPMKLTAVKVMDVSLSTFSDIMKASMGYLNMLRNVT</sequence>
<evidence type="ECO:0000313" key="12">
    <source>
        <dbReference type="RefSeq" id="XP_033352087.1"/>
    </source>
</evidence>
<dbReference type="AlphaFoldDB" id="A0A6J3KG31"/>
<comment type="caution">
    <text evidence="10">Lacks conserved residue(s) required for the propagation of feature annotation.</text>
</comment>
<evidence type="ECO:0000256" key="10">
    <source>
        <dbReference type="RuleBase" id="RU351113"/>
    </source>
</evidence>
<keyword evidence="8 10" id="KW-0675">Receptor</keyword>
<dbReference type="RefSeq" id="XP_033352087.1">
    <property type="nucleotide sequence ID" value="XM_033496196.1"/>
</dbReference>
<dbReference type="KEGG" id="bvk:117234717"/>
<feature type="transmembrane region" description="Helical" evidence="10">
    <location>
        <begin position="304"/>
        <end position="327"/>
    </location>
</feature>
<gene>
    <name evidence="12" type="primary">LOC117234717</name>
</gene>
<evidence type="ECO:0000256" key="7">
    <source>
        <dbReference type="ARBA" id="ARBA00023136"/>
    </source>
</evidence>
<dbReference type="GO" id="GO:0005549">
    <property type="term" value="F:odorant binding"/>
    <property type="evidence" value="ECO:0007669"/>
    <property type="project" value="InterPro"/>
</dbReference>
<evidence type="ECO:0000256" key="1">
    <source>
        <dbReference type="ARBA" id="ARBA00004651"/>
    </source>
</evidence>
<proteinExistence type="inferred from homology"/>
<feature type="transmembrane region" description="Helical" evidence="10">
    <location>
        <begin position="50"/>
        <end position="71"/>
    </location>
</feature>
<accession>A0A6J3KG31</accession>
<protein>
    <recommendedName>
        <fullName evidence="10">Odorant receptor</fullName>
    </recommendedName>
</protein>
<evidence type="ECO:0000256" key="5">
    <source>
        <dbReference type="ARBA" id="ARBA00022725"/>
    </source>
</evidence>